<dbReference type="RefSeq" id="WP_242943000.1">
    <property type="nucleotide sequence ID" value="NZ_FUXZ01000007.1"/>
</dbReference>
<evidence type="ECO:0000313" key="1">
    <source>
        <dbReference type="EMBL" id="SKA66039.1"/>
    </source>
</evidence>
<sequence>MIKLENEKVNKEKYYSVGYSVELEKYILVDVVTWIAWYNRYFEITEKEYNSFGTVTLDSIADLLHKDGKNSRRFLFSDKTEENNAEQKLCAQKCGIRWE</sequence>
<evidence type="ECO:0000313" key="2">
    <source>
        <dbReference type="Proteomes" id="UP000190814"/>
    </source>
</evidence>
<dbReference type="EMBL" id="FUXZ01000007">
    <property type="protein sequence ID" value="SKA66039.1"/>
    <property type="molecule type" value="Genomic_DNA"/>
</dbReference>
<reference evidence="1 2" key="1">
    <citation type="submission" date="2017-02" db="EMBL/GenBank/DDBJ databases">
        <authorList>
            <person name="Peterson S.W."/>
        </authorList>
    </citation>
    <scope>NUCLEOTIDE SEQUENCE [LARGE SCALE GENOMIC DNA]</scope>
    <source>
        <strain evidence="1 2">ATCC 35992</strain>
    </source>
</reference>
<protein>
    <submittedName>
        <fullName evidence="1">Uncharacterized protein</fullName>
    </submittedName>
</protein>
<proteinExistence type="predicted"/>
<dbReference type="STRING" id="39495.SAMN02745111_01209"/>
<dbReference type="Proteomes" id="UP000190814">
    <property type="component" value="Unassembled WGS sequence"/>
</dbReference>
<gene>
    <name evidence="1" type="ORF">SAMN02745111_01209</name>
</gene>
<dbReference type="AlphaFoldDB" id="A0A1T4VM74"/>
<keyword evidence="2" id="KW-1185">Reference proteome</keyword>
<organism evidence="1 2">
    <name type="scientific">Eubacterium uniforme</name>
    <dbReference type="NCBI Taxonomy" id="39495"/>
    <lineage>
        <taxon>Bacteria</taxon>
        <taxon>Bacillati</taxon>
        <taxon>Bacillota</taxon>
        <taxon>Clostridia</taxon>
        <taxon>Eubacteriales</taxon>
        <taxon>Eubacteriaceae</taxon>
        <taxon>Eubacterium</taxon>
    </lineage>
</organism>
<name>A0A1T4VM74_9FIRM</name>
<accession>A0A1T4VM74</accession>